<comment type="function">
    <text evidence="5">Required for morphogenesis and for the elongation of the flagellar filament by facilitating polymerization of the flagellin monomers at the tip of growing filament. Forms a capping structure, which prevents flagellin subunits (transported through the central channel of the flagellum) from leaking out without polymerization at the distal end.</text>
</comment>
<dbReference type="GO" id="GO:0005576">
    <property type="term" value="C:extracellular region"/>
    <property type="evidence" value="ECO:0007669"/>
    <property type="project" value="UniProtKB-SubCell"/>
</dbReference>
<evidence type="ECO:0000256" key="2">
    <source>
        <dbReference type="ARBA" id="ARBA00011255"/>
    </source>
</evidence>
<evidence type="ECO:0000313" key="8">
    <source>
        <dbReference type="EMBL" id="ABJ04737.1"/>
    </source>
</evidence>
<organism evidence="8">
    <name type="scientific">Rhodopseudomonas palustris (strain BisA53)</name>
    <dbReference type="NCBI Taxonomy" id="316055"/>
    <lineage>
        <taxon>Bacteria</taxon>
        <taxon>Pseudomonadati</taxon>
        <taxon>Pseudomonadota</taxon>
        <taxon>Alphaproteobacteria</taxon>
        <taxon>Hyphomicrobiales</taxon>
        <taxon>Nitrobacteraceae</taxon>
        <taxon>Rhodopseudomonas</taxon>
    </lineage>
</organism>
<evidence type="ECO:0000256" key="5">
    <source>
        <dbReference type="RuleBase" id="RU362066"/>
    </source>
</evidence>
<dbReference type="HOGENOM" id="CLU_034841_0_0_5"/>
<dbReference type="Pfam" id="PF07195">
    <property type="entry name" value="FliD_C"/>
    <property type="match status" value="1"/>
</dbReference>
<reference evidence="8" key="1">
    <citation type="submission" date="2006-09" db="EMBL/GenBank/DDBJ databases">
        <title>Complete sequence of Rhodopseudomonas palustris BisA53.</title>
        <authorList>
            <consortium name="US DOE Joint Genome Institute"/>
            <person name="Copeland A."/>
            <person name="Lucas S."/>
            <person name="Lapidus A."/>
            <person name="Barry K."/>
            <person name="Detter J.C."/>
            <person name="Glavina del Rio T."/>
            <person name="Hammon N."/>
            <person name="Israni S."/>
            <person name="Dalin E."/>
            <person name="Tice H."/>
            <person name="Pitluck S."/>
            <person name="Chain P."/>
            <person name="Malfatti S."/>
            <person name="Shin M."/>
            <person name="Vergez L."/>
            <person name="Schmutz J."/>
            <person name="Larimer F."/>
            <person name="Land M."/>
            <person name="Hauser L."/>
            <person name="Pelletier D.A."/>
            <person name="Kyrpides N."/>
            <person name="Kim E."/>
            <person name="Harwood C.S."/>
            <person name="Oda Y."/>
            <person name="Richardson P."/>
        </authorList>
    </citation>
    <scope>NUCLEOTIDE SEQUENCE [LARGE SCALE GENOMIC DNA]</scope>
    <source>
        <strain evidence="8">BisA53</strain>
    </source>
</reference>
<proteinExistence type="inferred from homology"/>
<accession>Q07TJ7</accession>
<dbReference type="eggNOG" id="COG1345">
    <property type="taxonomic scope" value="Bacteria"/>
</dbReference>
<gene>
    <name evidence="8" type="ordered locus">RPE_0781</name>
</gene>
<dbReference type="GO" id="GO:0009421">
    <property type="term" value="C:bacterial-type flagellum filament cap"/>
    <property type="evidence" value="ECO:0007669"/>
    <property type="project" value="InterPro"/>
</dbReference>
<sequence>MTSVSSTTTATTSTSTSIANAATVTTTGNTNSTSINWDTLIESAVAAKTARATSIETKITANEAKIAAYGELQDLLATLADDTEALSSSIINSLSGSAFATRAATISSTGDVSASSALSMSIDDGAATGDYALTITQIATAHKVLGSSVADQSTDLGYSGVFSIGTEDGSSAEISVTSSMSLADIADAINAQASTTAVQASIIQVSSDSYQLVLTATVDNAEIVTESVSGTDIMNTLGITNADGDFADVVQTAQPAIFTLDGISLTRDTNDITDVLSGVTFSLLQATTSGATINISIAPDTDSIATAIETLVTDYNAFRDYVVSQQATSSDGTASSDAVLFGDGTLRDIMMQIADALNSSSGDLSLADLGLSFDESNNLEFDSSTLATTLSDNLDGVISLLATRLTTSASSLTVVNTSTSPPASFTLDILVDASGTLSSVSVDGDSSLFTVSGNSIVGASGTDYAGIAFTYTGSSSQSITVTSTIGMASLLNSIAENASNDTDGTLQTLISDIETQDNTLQEKADAINSAASTYEANLKVRYAQYQAAIQSANSTLDYLEALLNASD</sequence>
<dbReference type="OrthoDB" id="9812018at2"/>
<dbReference type="AlphaFoldDB" id="Q07TJ7"/>
<keyword evidence="5" id="KW-0964">Secreted</keyword>
<dbReference type="InterPro" id="IPR010810">
    <property type="entry name" value="Flagellin_hook_IN_motif"/>
</dbReference>
<dbReference type="InterPro" id="IPR010809">
    <property type="entry name" value="FliD_C"/>
</dbReference>
<dbReference type="GO" id="GO:0007155">
    <property type="term" value="P:cell adhesion"/>
    <property type="evidence" value="ECO:0007669"/>
    <property type="project" value="InterPro"/>
</dbReference>
<dbReference type="Pfam" id="PF02465">
    <property type="entry name" value="FliD_N"/>
    <property type="match status" value="1"/>
</dbReference>
<keyword evidence="3" id="KW-0175">Coiled coil</keyword>
<dbReference type="PANTHER" id="PTHR30288">
    <property type="entry name" value="FLAGELLAR CAP/ASSEMBLY PROTEIN FLID"/>
    <property type="match status" value="1"/>
</dbReference>
<evidence type="ECO:0000256" key="3">
    <source>
        <dbReference type="ARBA" id="ARBA00023054"/>
    </source>
</evidence>
<dbReference type="GO" id="GO:0071973">
    <property type="term" value="P:bacterial-type flagellum-dependent cell motility"/>
    <property type="evidence" value="ECO:0007669"/>
    <property type="project" value="TreeGrafter"/>
</dbReference>
<keyword evidence="8" id="KW-0969">Cilium</keyword>
<dbReference type="GO" id="GO:0009424">
    <property type="term" value="C:bacterial-type flagellum hook"/>
    <property type="evidence" value="ECO:0007669"/>
    <property type="project" value="UniProtKB-UniRule"/>
</dbReference>
<comment type="subunit">
    <text evidence="2 5">Homopentamer.</text>
</comment>
<dbReference type="InterPro" id="IPR003481">
    <property type="entry name" value="FliD_N"/>
</dbReference>
<keyword evidence="8" id="KW-0282">Flagellum</keyword>
<evidence type="ECO:0000259" key="6">
    <source>
        <dbReference type="Pfam" id="PF02465"/>
    </source>
</evidence>
<dbReference type="KEGG" id="rpe:RPE_0781"/>
<dbReference type="PANTHER" id="PTHR30288:SF0">
    <property type="entry name" value="FLAGELLAR HOOK-ASSOCIATED PROTEIN 2"/>
    <property type="match status" value="1"/>
</dbReference>
<comment type="similarity">
    <text evidence="1 5">Belongs to the FliD family.</text>
</comment>
<evidence type="ECO:0000256" key="1">
    <source>
        <dbReference type="ARBA" id="ARBA00009764"/>
    </source>
</evidence>
<dbReference type="InterPro" id="IPR040026">
    <property type="entry name" value="FliD"/>
</dbReference>
<evidence type="ECO:0000256" key="4">
    <source>
        <dbReference type="ARBA" id="ARBA00023143"/>
    </source>
</evidence>
<comment type="subcellular location">
    <subcellularLocation>
        <location evidence="5">Secreted</location>
    </subcellularLocation>
    <subcellularLocation>
        <location evidence="5">Bacterial flagellum</location>
    </subcellularLocation>
</comment>
<protein>
    <recommendedName>
        <fullName evidence="5">Flagellar hook-associated protein 2</fullName>
        <shortName evidence="5">HAP2</shortName>
    </recommendedName>
    <alternativeName>
        <fullName evidence="5">Flagellar cap protein</fullName>
    </alternativeName>
</protein>
<feature type="domain" description="Flagellar hook-associated protein 2 N-terminal" evidence="6">
    <location>
        <begin position="34"/>
        <end position="142"/>
    </location>
</feature>
<evidence type="ECO:0000259" key="7">
    <source>
        <dbReference type="Pfam" id="PF07195"/>
    </source>
</evidence>
<dbReference type="STRING" id="316055.RPE_0781"/>
<name>Q07TJ7_RHOP5</name>
<dbReference type="EMBL" id="CP000463">
    <property type="protein sequence ID" value="ABJ04737.1"/>
    <property type="molecule type" value="Genomic_DNA"/>
</dbReference>
<feature type="domain" description="Flagellar hook-associated protein 2 C-terminal" evidence="7">
    <location>
        <begin position="253"/>
        <end position="553"/>
    </location>
</feature>
<dbReference type="Pfam" id="PF07196">
    <property type="entry name" value="Flagellin_IN"/>
    <property type="match status" value="1"/>
</dbReference>
<keyword evidence="4 5" id="KW-0975">Bacterial flagellum</keyword>
<keyword evidence="8" id="KW-0966">Cell projection</keyword>